<dbReference type="InterPro" id="IPR028987">
    <property type="entry name" value="ATP_synth_B-like_membr_sf"/>
</dbReference>
<evidence type="ECO:0000256" key="3">
    <source>
        <dbReference type="ARBA" id="ARBA00022448"/>
    </source>
</evidence>
<keyword evidence="11 14" id="KW-0066">ATP synthesis</keyword>
<dbReference type="Proteomes" id="UP001284901">
    <property type="component" value="Unassembled WGS sequence"/>
</dbReference>
<dbReference type="Gene3D" id="1.20.5.620">
    <property type="entry name" value="F1F0 ATP synthase subunit B, membrane domain"/>
    <property type="match status" value="1"/>
</dbReference>
<evidence type="ECO:0000256" key="2">
    <source>
        <dbReference type="ARBA" id="ARBA00005513"/>
    </source>
</evidence>
<keyword evidence="5 14" id="KW-0138">CF(0)</keyword>
<evidence type="ECO:0000313" key="20">
    <source>
        <dbReference type="Proteomes" id="UP001288320"/>
    </source>
</evidence>
<evidence type="ECO:0000256" key="12">
    <source>
        <dbReference type="ARBA" id="ARBA00025198"/>
    </source>
</evidence>
<reference evidence="17 19" key="1">
    <citation type="submission" date="2023-10" db="EMBL/GenBank/DDBJ databases">
        <title>Whole Genome based description of the genera Actinobaculum and Actinotignum reveals a complex phylogenetic relationship within the species included in the genus Actinotignum.</title>
        <authorList>
            <person name="Jensen C.S."/>
            <person name="Dargis R."/>
            <person name="Kemp M."/>
            <person name="Christensen J.J."/>
        </authorList>
    </citation>
    <scope>NUCLEOTIDE SEQUENCE</scope>
    <source>
        <strain evidence="18 19">SLA_B089</strain>
        <strain evidence="17">SLA_B245</strain>
    </source>
</reference>
<keyword evidence="19" id="KW-1185">Reference proteome</keyword>
<evidence type="ECO:0000256" key="13">
    <source>
        <dbReference type="ARBA" id="ARBA00025830"/>
    </source>
</evidence>
<dbReference type="InterPro" id="IPR005864">
    <property type="entry name" value="ATP_synth_F0_bsu_bac"/>
</dbReference>
<evidence type="ECO:0000256" key="1">
    <source>
        <dbReference type="ARBA" id="ARBA00004162"/>
    </source>
</evidence>
<evidence type="ECO:0000313" key="19">
    <source>
        <dbReference type="Proteomes" id="UP001284901"/>
    </source>
</evidence>
<evidence type="ECO:0000313" key="18">
    <source>
        <dbReference type="EMBL" id="MDY5146253.1"/>
    </source>
</evidence>
<dbReference type="Proteomes" id="UP001288320">
    <property type="component" value="Unassembled WGS sequence"/>
</dbReference>
<dbReference type="GO" id="GO:0005886">
    <property type="term" value="C:plasma membrane"/>
    <property type="evidence" value="ECO:0007669"/>
    <property type="project" value="UniProtKB-SubCell"/>
</dbReference>
<evidence type="ECO:0000313" key="17">
    <source>
        <dbReference type="EMBL" id="MDY5140154.1"/>
    </source>
</evidence>
<keyword evidence="7 14" id="KW-0375">Hydrogen ion transport</keyword>
<dbReference type="Pfam" id="PF00430">
    <property type="entry name" value="ATP-synt_B"/>
    <property type="match status" value="1"/>
</dbReference>
<evidence type="ECO:0000256" key="6">
    <source>
        <dbReference type="ARBA" id="ARBA00022692"/>
    </source>
</evidence>
<evidence type="ECO:0000256" key="16">
    <source>
        <dbReference type="SAM" id="Coils"/>
    </source>
</evidence>
<feature type="transmembrane region" description="Helical" evidence="14">
    <location>
        <begin position="17"/>
        <end position="36"/>
    </location>
</feature>
<dbReference type="RefSeq" id="WP_016441729.1">
    <property type="nucleotide sequence ID" value="NZ_CAUPFC010000004.1"/>
</dbReference>
<comment type="similarity">
    <text evidence="2 14 15">Belongs to the ATPase B chain family.</text>
</comment>
<keyword evidence="16" id="KW-0175">Coiled coil</keyword>
<name>A0AAW9HKK1_9ACTO</name>
<dbReference type="CDD" id="cd06503">
    <property type="entry name" value="ATP-synt_Fo_b"/>
    <property type="match status" value="1"/>
</dbReference>
<comment type="function">
    <text evidence="14">Component of the F(0) channel, it forms part of the peripheral stalk, linking F(1) to F(0).</text>
</comment>
<evidence type="ECO:0000256" key="9">
    <source>
        <dbReference type="ARBA" id="ARBA00023065"/>
    </source>
</evidence>
<dbReference type="GO" id="GO:0046933">
    <property type="term" value="F:proton-transporting ATP synthase activity, rotational mechanism"/>
    <property type="evidence" value="ECO:0007669"/>
    <property type="project" value="UniProtKB-UniRule"/>
</dbReference>
<evidence type="ECO:0000256" key="7">
    <source>
        <dbReference type="ARBA" id="ARBA00022781"/>
    </source>
</evidence>
<dbReference type="PANTHER" id="PTHR33445">
    <property type="entry name" value="ATP SYNTHASE SUBUNIT B', CHLOROPLASTIC"/>
    <property type="match status" value="1"/>
</dbReference>
<dbReference type="NCBIfam" id="TIGR01144">
    <property type="entry name" value="ATP_synt_b"/>
    <property type="match status" value="1"/>
</dbReference>
<keyword evidence="4 14" id="KW-1003">Cell membrane</keyword>
<evidence type="ECO:0000256" key="5">
    <source>
        <dbReference type="ARBA" id="ARBA00022547"/>
    </source>
</evidence>
<evidence type="ECO:0000256" key="4">
    <source>
        <dbReference type="ARBA" id="ARBA00022475"/>
    </source>
</evidence>
<dbReference type="EMBL" id="JAWNFV010000003">
    <property type="protein sequence ID" value="MDY5140154.1"/>
    <property type="molecule type" value="Genomic_DNA"/>
</dbReference>
<keyword evidence="9 14" id="KW-0406">Ion transport</keyword>
<keyword evidence="6 14" id="KW-0812">Transmembrane</keyword>
<dbReference type="PANTHER" id="PTHR33445:SF1">
    <property type="entry name" value="ATP SYNTHASE SUBUNIT B"/>
    <property type="match status" value="1"/>
</dbReference>
<evidence type="ECO:0000256" key="14">
    <source>
        <dbReference type="HAMAP-Rule" id="MF_01398"/>
    </source>
</evidence>
<proteinExistence type="inferred from homology"/>
<dbReference type="InterPro" id="IPR002146">
    <property type="entry name" value="ATP_synth_b/b'su_bac/chlpt"/>
</dbReference>
<dbReference type="HAMAP" id="MF_01398">
    <property type="entry name" value="ATP_synth_b_bprime"/>
    <property type="match status" value="1"/>
</dbReference>
<dbReference type="EMBL" id="JAWNFY010000009">
    <property type="protein sequence ID" value="MDY5146253.1"/>
    <property type="molecule type" value="Genomic_DNA"/>
</dbReference>
<evidence type="ECO:0000256" key="15">
    <source>
        <dbReference type="RuleBase" id="RU003848"/>
    </source>
</evidence>
<comment type="caution">
    <text evidence="17">The sequence shown here is derived from an EMBL/GenBank/DDBJ whole genome shotgun (WGS) entry which is preliminary data.</text>
</comment>
<protein>
    <recommendedName>
        <fullName evidence="14">ATP synthase subunit b</fullName>
    </recommendedName>
    <alternativeName>
        <fullName evidence="14">ATP synthase F(0) sector subunit b</fullName>
    </alternativeName>
    <alternativeName>
        <fullName evidence="14">ATPase subunit I</fullName>
    </alternativeName>
    <alternativeName>
        <fullName evidence="14">F-type ATPase subunit b</fullName>
        <shortName evidence="14">F-ATPase subunit b</shortName>
    </alternativeName>
</protein>
<evidence type="ECO:0000256" key="8">
    <source>
        <dbReference type="ARBA" id="ARBA00022989"/>
    </source>
</evidence>
<dbReference type="GO" id="GO:0046961">
    <property type="term" value="F:proton-transporting ATPase activity, rotational mechanism"/>
    <property type="evidence" value="ECO:0007669"/>
    <property type="project" value="TreeGrafter"/>
</dbReference>
<keyword evidence="3 14" id="KW-0813">Transport</keyword>
<dbReference type="GO" id="GO:0045259">
    <property type="term" value="C:proton-transporting ATP synthase complex"/>
    <property type="evidence" value="ECO:0007669"/>
    <property type="project" value="UniProtKB-KW"/>
</dbReference>
<sequence>MYLAEEHSVIIPAIPDLLWGTVSFLIVAIAVYKFAWPTLTKMLDERREKIEEGLLAAERAREEVAQERATIQSEKDAAVREAADIRAQAQSNASDIIERARREAGEEARRISAAAQVQIKADTDAAARILRADLGTMASQLAGRIVGEQIRLDPSVNQGVVDSFLDNLEEQARTGA</sequence>
<comment type="function">
    <text evidence="12 14">F(1)F(0) ATP synthase produces ATP from ADP in the presence of a proton or sodium gradient. F-type ATPases consist of two structural domains, F(1) containing the extramembraneous catalytic core and F(0) containing the membrane proton channel, linked together by a central stalk and a peripheral stalk. During catalysis, ATP synthesis in the catalytic domain of F(1) is coupled via a rotary mechanism of the central stalk subunits to proton translocation.</text>
</comment>
<dbReference type="InterPro" id="IPR050059">
    <property type="entry name" value="ATP_synthase_B_chain"/>
</dbReference>
<organism evidence="17 20">
    <name type="scientific">Actinotignum timonense</name>
    <dbReference type="NCBI Taxonomy" id="1870995"/>
    <lineage>
        <taxon>Bacteria</taxon>
        <taxon>Bacillati</taxon>
        <taxon>Actinomycetota</taxon>
        <taxon>Actinomycetes</taxon>
        <taxon>Actinomycetales</taxon>
        <taxon>Actinomycetaceae</taxon>
        <taxon>Actinotignum</taxon>
    </lineage>
</organism>
<feature type="coiled-coil region" evidence="16">
    <location>
        <begin position="43"/>
        <end position="81"/>
    </location>
</feature>
<evidence type="ECO:0000256" key="11">
    <source>
        <dbReference type="ARBA" id="ARBA00023310"/>
    </source>
</evidence>
<comment type="subcellular location">
    <subcellularLocation>
        <location evidence="1 14">Cell membrane</location>
        <topology evidence="1 14">Single-pass membrane protein</topology>
    </subcellularLocation>
</comment>
<accession>A0AAW9HKK1</accession>
<evidence type="ECO:0000256" key="10">
    <source>
        <dbReference type="ARBA" id="ARBA00023136"/>
    </source>
</evidence>
<comment type="subunit">
    <text evidence="13 14">F-type ATPases have 2 components, F(1) - the catalytic core - and F(0) - the membrane proton channel. F(1) has five subunits: alpha(3), beta(3), gamma(1), delta(1), epsilon(1). F(0) has three main subunits: a(1), b(2) and c(10-14). The alpha and beta chains form an alternating ring which encloses part of the gamma chain. F(1) is attached to F(0) by a central stalk formed by the gamma and epsilon chains, while a peripheral stalk is formed by the delta and b chains.</text>
</comment>
<dbReference type="SUPFAM" id="SSF81573">
    <property type="entry name" value="F1F0 ATP synthase subunit B, membrane domain"/>
    <property type="match status" value="1"/>
</dbReference>
<dbReference type="AlphaFoldDB" id="A0AAW9HKK1"/>
<gene>
    <name evidence="14 17" type="primary">atpF</name>
    <name evidence="17" type="ORF">R6G74_02320</name>
    <name evidence="18" type="ORF">R6P33_04350</name>
</gene>
<keyword evidence="10 14" id="KW-0472">Membrane</keyword>
<dbReference type="GeneID" id="92813629"/>
<keyword evidence="8 14" id="KW-1133">Transmembrane helix</keyword>